<gene>
    <name evidence="2" type="ORF">FMOSSE_LOCUS3346</name>
</gene>
<comment type="caution">
    <text evidence="2">The sequence shown here is derived from an EMBL/GenBank/DDBJ whole genome shotgun (WGS) entry which is preliminary data.</text>
</comment>
<keyword evidence="1" id="KW-0732">Signal</keyword>
<evidence type="ECO:0000313" key="3">
    <source>
        <dbReference type="Proteomes" id="UP000789375"/>
    </source>
</evidence>
<organism evidence="2 3">
    <name type="scientific">Funneliformis mosseae</name>
    <name type="common">Endomycorrhizal fungus</name>
    <name type="synonym">Glomus mosseae</name>
    <dbReference type="NCBI Taxonomy" id="27381"/>
    <lineage>
        <taxon>Eukaryota</taxon>
        <taxon>Fungi</taxon>
        <taxon>Fungi incertae sedis</taxon>
        <taxon>Mucoromycota</taxon>
        <taxon>Glomeromycotina</taxon>
        <taxon>Glomeromycetes</taxon>
        <taxon>Glomerales</taxon>
        <taxon>Glomeraceae</taxon>
        <taxon>Funneliformis</taxon>
    </lineage>
</organism>
<name>A0A9N8WLD0_FUNMO</name>
<sequence length="89" mass="10091">MFMAMLLCLLPDIQELSNIENSSIYPFIPARFVIGIVDNPTHSGNMLINILFSLVSEQETKFTVITNKEIESSSLHYIIVDDLIFLSIQ</sequence>
<feature type="chain" id="PRO_5040238242" evidence="1">
    <location>
        <begin position="16"/>
        <end position="89"/>
    </location>
</feature>
<accession>A0A9N8WLD0</accession>
<dbReference type="Proteomes" id="UP000789375">
    <property type="component" value="Unassembled WGS sequence"/>
</dbReference>
<evidence type="ECO:0000313" key="2">
    <source>
        <dbReference type="EMBL" id="CAG8487402.1"/>
    </source>
</evidence>
<reference evidence="2" key="1">
    <citation type="submission" date="2021-06" db="EMBL/GenBank/DDBJ databases">
        <authorList>
            <person name="Kallberg Y."/>
            <person name="Tangrot J."/>
            <person name="Rosling A."/>
        </authorList>
    </citation>
    <scope>NUCLEOTIDE SEQUENCE</scope>
    <source>
        <strain evidence="2">87-6 pot B 2015</strain>
    </source>
</reference>
<keyword evidence="3" id="KW-1185">Reference proteome</keyword>
<protein>
    <submittedName>
        <fullName evidence="2">8729_t:CDS:1</fullName>
    </submittedName>
</protein>
<dbReference type="AlphaFoldDB" id="A0A9N8WLD0"/>
<evidence type="ECO:0000256" key="1">
    <source>
        <dbReference type="SAM" id="SignalP"/>
    </source>
</evidence>
<feature type="signal peptide" evidence="1">
    <location>
        <begin position="1"/>
        <end position="15"/>
    </location>
</feature>
<proteinExistence type="predicted"/>
<dbReference type="EMBL" id="CAJVPP010000492">
    <property type="protein sequence ID" value="CAG8487402.1"/>
    <property type="molecule type" value="Genomic_DNA"/>
</dbReference>